<dbReference type="InterPro" id="IPR050595">
    <property type="entry name" value="Bact_response_regulator"/>
</dbReference>
<dbReference type="AlphaFoldDB" id="B0T4T1"/>
<dbReference type="EMBL" id="CP000927">
    <property type="protein sequence ID" value="ABZ72458.1"/>
    <property type="molecule type" value="Genomic_DNA"/>
</dbReference>
<dbReference type="Pfam" id="PF00072">
    <property type="entry name" value="Response_reg"/>
    <property type="match status" value="1"/>
</dbReference>
<dbReference type="Gene3D" id="3.40.50.2300">
    <property type="match status" value="1"/>
</dbReference>
<evidence type="ECO:0000259" key="3">
    <source>
        <dbReference type="PROSITE" id="PS50110"/>
    </source>
</evidence>
<organism evidence="4">
    <name type="scientific">Caulobacter sp. (strain K31)</name>
    <dbReference type="NCBI Taxonomy" id="366602"/>
    <lineage>
        <taxon>Bacteria</taxon>
        <taxon>Pseudomonadati</taxon>
        <taxon>Pseudomonadota</taxon>
        <taxon>Alphaproteobacteria</taxon>
        <taxon>Caulobacterales</taxon>
        <taxon>Caulobacteraceae</taxon>
        <taxon>Caulobacter</taxon>
    </lineage>
</organism>
<evidence type="ECO:0000313" key="4">
    <source>
        <dbReference type="EMBL" id="ABZ72458.1"/>
    </source>
</evidence>
<dbReference type="InterPro" id="IPR001789">
    <property type="entry name" value="Sig_transdc_resp-reg_receiver"/>
</dbReference>
<dbReference type="PROSITE" id="PS50110">
    <property type="entry name" value="RESPONSE_REGULATORY"/>
    <property type="match status" value="1"/>
</dbReference>
<protein>
    <submittedName>
        <fullName evidence="4">Response regulator receiver protein</fullName>
    </submittedName>
</protein>
<reference evidence="4" key="1">
    <citation type="submission" date="2008-01" db="EMBL/GenBank/DDBJ databases">
        <title>Complete sequence of chromosome of Caulobacter sp. K31.</title>
        <authorList>
            <consortium name="US DOE Joint Genome Institute"/>
            <person name="Copeland A."/>
            <person name="Lucas S."/>
            <person name="Lapidus A."/>
            <person name="Barry K."/>
            <person name="Glavina del Rio T."/>
            <person name="Dalin E."/>
            <person name="Tice H."/>
            <person name="Pitluck S."/>
            <person name="Bruce D."/>
            <person name="Goodwin L."/>
            <person name="Thompson L.S."/>
            <person name="Brettin T."/>
            <person name="Detter J.C."/>
            <person name="Han C."/>
            <person name="Schmutz J."/>
            <person name="Larimer F."/>
            <person name="Land M."/>
            <person name="Hauser L."/>
            <person name="Kyrpides N."/>
            <person name="Kim E."/>
            <person name="Stephens C."/>
            <person name="Richardson P."/>
        </authorList>
    </citation>
    <scope>NUCLEOTIDE SEQUENCE [LARGE SCALE GENOMIC DNA]</scope>
    <source>
        <strain evidence="4">K31</strain>
    </source>
</reference>
<dbReference type="SUPFAM" id="SSF52172">
    <property type="entry name" value="CheY-like"/>
    <property type="match status" value="1"/>
</dbReference>
<dbReference type="eggNOG" id="COG0784">
    <property type="taxonomic scope" value="Bacteria"/>
</dbReference>
<keyword evidence="1 2" id="KW-0597">Phosphoprotein</keyword>
<gene>
    <name evidence="4" type="ordered locus">Caul_3331</name>
</gene>
<name>B0T4T1_CAUSK</name>
<feature type="domain" description="Response regulatory" evidence="3">
    <location>
        <begin position="5"/>
        <end position="119"/>
    </location>
</feature>
<dbReference type="GO" id="GO:0000160">
    <property type="term" value="P:phosphorelay signal transduction system"/>
    <property type="evidence" value="ECO:0007669"/>
    <property type="project" value="InterPro"/>
</dbReference>
<dbReference type="PANTHER" id="PTHR44591">
    <property type="entry name" value="STRESS RESPONSE REGULATOR PROTEIN 1"/>
    <property type="match status" value="1"/>
</dbReference>
<dbReference type="InterPro" id="IPR011006">
    <property type="entry name" value="CheY-like_superfamily"/>
</dbReference>
<dbReference type="SMART" id="SM00448">
    <property type="entry name" value="REC"/>
    <property type="match status" value="1"/>
</dbReference>
<dbReference type="HOGENOM" id="CLU_000445_69_8_5"/>
<feature type="modified residue" description="4-aspartylphosphate" evidence="2">
    <location>
        <position position="55"/>
    </location>
</feature>
<accession>B0T4T1</accession>
<dbReference type="KEGG" id="cak:Caul_3331"/>
<proteinExistence type="predicted"/>
<dbReference type="PANTHER" id="PTHR44591:SF3">
    <property type="entry name" value="RESPONSE REGULATORY DOMAIN-CONTAINING PROTEIN"/>
    <property type="match status" value="1"/>
</dbReference>
<sequence length="124" mass="13359">MTIPRILFVEDNRISSLLSCLVLRDLGYEVLEAFCAAEALEIIEKHEPLSALITDINLGTGGDGFDVARRARAAYPHLPVVYISAAAAARFAAEGVECSEFIDKPFHPALMIEALGRTMPTAAA</sequence>
<evidence type="ECO:0000256" key="1">
    <source>
        <dbReference type="ARBA" id="ARBA00022553"/>
    </source>
</evidence>
<dbReference type="OrthoDB" id="9784719at2"/>
<evidence type="ECO:0000256" key="2">
    <source>
        <dbReference type="PROSITE-ProRule" id="PRU00169"/>
    </source>
</evidence>
<dbReference type="STRING" id="366602.Caul_3331"/>